<dbReference type="GO" id="GO:0015074">
    <property type="term" value="P:DNA integration"/>
    <property type="evidence" value="ECO:0007669"/>
    <property type="project" value="TreeGrafter"/>
</dbReference>
<dbReference type="PANTHER" id="PTHR46060">
    <property type="entry name" value="MARINER MOS1 TRANSPOSASE-LIKE PROTEIN"/>
    <property type="match status" value="1"/>
</dbReference>
<dbReference type="GO" id="GO:0044547">
    <property type="term" value="F:DNA topoisomerase binding"/>
    <property type="evidence" value="ECO:0007669"/>
    <property type="project" value="TreeGrafter"/>
</dbReference>
<protein>
    <recommendedName>
        <fullName evidence="1">Mos1 transposase HTH domain-containing protein</fullName>
    </recommendedName>
</protein>
<dbReference type="Gene3D" id="1.10.10.1450">
    <property type="match status" value="1"/>
</dbReference>
<dbReference type="GO" id="GO:0042800">
    <property type="term" value="F:histone H3K4 methyltransferase activity"/>
    <property type="evidence" value="ECO:0007669"/>
    <property type="project" value="TreeGrafter"/>
</dbReference>
<dbReference type="GO" id="GO:0035861">
    <property type="term" value="C:site of double-strand break"/>
    <property type="evidence" value="ECO:0007669"/>
    <property type="project" value="TreeGrafter"/>
</dbReference>
<keyword evidence="3" id="KW-1185">Reference proteome</keyword>
<reference evidence="2 3" key="1">
    <citation type="submission" date="2013-05" db="EMBL/GenBank/DDBJ databases">
        <title>Draft genome of the parasitic nematode Anyclostoma ceylanicum.</title>
        <authorList>
            <person name="Mitreva M."/>
        </authorList>
    </citation>
    <scope>NUCLEOTIDE SEQUENCE [LARGE SCALE GENOMIC DNA]</scope>
</reference>
<dbReference type="Proteomes" id="UP000054495">
    <property type="component" value="Unassembled WGS sequence"/>
</dbReference>
<evidence type="ECO:0000313" key="2">
    <source>
        <dbReference type="EMBL" id="EPB66055.1"/>
    </source>
</evidence>
<gene>
    <name evidence="2" type="ORF">ANCCEY_14858</name>
</gene>
<dbReference type="GO" id="GO:0000793">
    <property type="term" value="C:condensed chromosome"/>
    <property type="evidence" value="ECO:0007669"/>
    <property type="project" value="TreeGrafter"/>
</dbReference>
<sequence>MDHNAAEASRNICKALGDGAVSEATARTWFAKIRQAEEELEDKPRSGALQQIDYDAVLHTIETNPIMSTRMLAATFNCSHVQIARMLHDGGKKIRHGKWGLSLYLELKKKIE</sequence>
<dbReference type="GO" id="GO:0000014">
    <property type="term" value="F:single-stranded DNA endodeoxyribonuclease activity"/>
    <property type="evidence" value="ECO:0007669"/>
    <property type="project" value="TreeGrafter"/>
</dbReference>
<dbReference type="AlphaFoldDB" id="A0A0D6L4E2"/>
<evidence type="ECO:0000259" key="1">
    <source>
        <dbReference type="Pfam" id="PF17906"/>
    </source>
</evidence>
<dbReference type="GO" id="GO:0003690">
    <property type="term" value="F:double-stranded DNA binding"/>
    <property type="evidence" value="ECO:0007669"/>
    <property type="project" value="TreeGrafter"/>
</dbReference>
<organism evidence="2 3">
    <name type="scientific">Ancylostoma ceylanicum</name>
    <dbReference type="NCBI Taxonomy" id="53326"/>
    <lineage>
        <taxon>Eukaryota</taxon>
        <taxon>Metazoa</taxon>
        <taxon>Ecdysozoa</taxon>
        <taxon>Nematoda</taxon>
        <taxon>Chromadorea</taxon>
        <taxon>Rhabditida</taxon>
        <taxon>Rhabditina</taxon>
        <taxon>Rhabditomorpha</taxon>
        <taxon>Strongyloidea</taxon>
        <taxon>Ancylostomatidae</taxon>
        <taxon>Ancylostomatinae</taxon>
        <taxon>Ancylostoma</taxon>
    </lineage>
</organism>
<dbReference type="Pfam" id="PF17906">
    <property type="entry name" value="HTH_48"/>
    <property type="match status" value="1"/>
</dbReference>
<dbReference type="GO" id="GO:0003697">
    <property type="term" value="F:single-stranded DNA binding"/>
    <property type="evidence" value="ECO:0007669"/>
    <property type="project" value="TreeGrafter"/>
</dbReference>
<dbReference type="GO" id="GO:0031297">
    <property type="term" value="P:replication fork processing"/>
    <property type="evidence" value="ECO:0007669"/>
    <property type="project" value="TreeGrafter"/>
</dbReference>
<dbReference type="PANTHER" id="PTHR46060:SF2">
    <property type="entry name" value="HISTONE-LYSINE N-METHYLTRANSFERASE SETMAR"/>
    <property type="match status" value="1"/>
</dbReference>
<evidence type="ECO:0000313" key="3">
    <source>
        <dbReference type="Proteomes" id="UP000054495"/>
    </source>
</evidence>
<dbReference type="InterPro" id="IPR041426">
    <property type="entry name" value="Mos1_HTH"/>
</dbReference>
<dbReference type="GO" id="GO:0005634">
    <property type="term" value="C:nucleus"/>
    <property type="evidence" value="ECO:0007669"/>
    <property type="project" value="TreeGrafter"/>
</dbReference>
<dbReference type="InterPro" id="IPR052709">
    <property type="entry name" value="Transposase-MT_Hybrid"/>
</dbReference>
<dbReference type="GO" id="GO:0000729">
    <property type="term" value="P:DNA double-strand break processing"/>
    <property type="evidence" value="ECO:0007669"/>
    <property type="project" value="TreeGrafter"/>
</dbReference>
<dbReference type="GO" id="GO:0006303">
    <property type="term" value="P:double-strand break repair via nonhomologous end joining"/>
    <property type="evidence" value="ECO:0007669"/>
    <property type="project" value="TreeGrafter"/>
</dbReference>
<dbReference type="GO" id="GO:0044774">
    <property type="term" value="P:mitotic DNA integrity checkpoint signaling"/>
    <property type="evidence" value="ECO:0007669"/>
    <property type="project" value="TreeGrafter"/>
</dbReference>
<name>A0A0D6L4E2_9BILA</name>
<feature type="domain" description="Mos1 transposase HTH" evidence="1">
    <location>
        <begin position="2"/>
        <end position="35"/>
    </location>
</feature>
<proteinExistence type="predicted"/>
<accession>A0A0D6L4E2</accession>
<dbReference type="EMBL" id="KE126605">
    <property type="protein sequence ID" value="EPB66055.1"/>
    <property type="molecule type" value="Genomic_DNA"/>
</dbReference>
<dbReference type="GO" id="GO:0046975">
    <property type="term" value="F:histone H3K36 methyltransferase activity"/>
    <property type="evidence" value="ECO:0007669"/>
    <property type="project" value="TreeGrafter"/>
</dbReference>